<protein>
    <submittedName>
        <fullName evidence="1">Uncharacterized protein</fullName>
    </submittedName>
</protein>
<evidence type="ECO:0000313" key="2">
    <source>
        <dbReference type="Proteomes" id="UP000549911"/>
    </source>
</evidence>
<reference evidence="1 2" key="2">
    <citation type="submission" date="2020-08" db="EMBL/GenBank/DDBJ databases">
        <title>The Agave Microbiome: Exploring the role of microbial communities in plant adaptations to desert environments.</title>
        <authorList>
            <person name="Partida-Martinez L.P."/>
        </authorList>
    </citation>
    <scope>NUCLEOTIDE SEQUENCE [LARGE SCALE GENOMIC DNA]</scope>
    <source>
        <strain evidence="1 2">AT2.17</strain>
    </source>
</reference>
<comment type="caution">
    <text evidence="1">The sequence shown here is derived from an EMBL/GenBank/DDBJ whole genome shotgun (WGS) entry which is preliminary data.</text>
</comment>
<reference evidence="1 2" key="1">
    <citation type="submission" date="2020-07" db="EMBL/GenBank/DDBJ databases">
        <authorList>
            <person name="Partida-Martinez L."/>
            <person name="Huntemann M."/>
            <person name="Clum A."/>
            <person name="Wang J."/>
            <person name="Palaniappan K."/>
            <person name="Ritter S."/>
            <person name="Chen I.-M."/>
            <person name="Stamatis D."/>
            <person name="Reddy T."/>
            <person name="O'Malley R."/>
            <person name="Daum C."/>
            <person name="Shapiro N."/>
            <person name="Ivanova N."/>
            <person name="Kyrpides N."/>
            <person name="Woyke T."/>
        </authorList>
    </citation>
    <scope>NUCLEOTIDE SEQUENCE [LARGE SCALE GENOMIC DNA]</scope>
    <source>
        <strain evidence="1 2">AT2.17</strain>
    </source>
</reference>
<dbReference type="Proteomes" id="UP000549911">
    <property type="component" value="Unassembled WGS sequence"/>
</dbReference>
<dbReference type="RefSeq" id="WP_179620772.1">
    <property type="nucleotide sequence ID" value="NZ_JACCBW010000003.1"/>
</dbReference>
<name>A0A7Y9KU19_9ACTN</name>
<accession>A0A7Y9KU19</accession>
<proteinExistence type="predicted"/>
<organism evidence="1 2">
    <name type="scientific">Nocardioides cavernae</name>
    <dbReference type="NCBI Taxonomy" id="1921566"/>
    <lineage>
        <taxon>Bacteria</taxon>
        <taxon>Bacillati</taxon>
        <taxon>Actinomycetota</taxon>
        <taxon>Actinomycetes</taxon>
        <taxon>Propionibacteriales</taxon>
        <taxon>Nocardioidaceae</taxon>
        <taxon>Nocardioides</taxon>
    </lineage>
</organism>
<dbReference type="AlphaFoldDB" id="A0A7Y9KU19"/>
<gene>
    <name evidence="1" type="ORF">F4692_003302</name>
</gene>
<keyword evidence="2" id="KW-1185">Reference proteome</keyword>
<sequence>MLEPDGRFVVAGDDLLHCDGATAPLTNIYPAENLAADWQDWRAGDGGLSGPEQMSSLIFETRSPAWVAEVGLLLAEGLETQAWFVDAADVVWPVGKVDSEQIALS</sequence>
<evidence type="ECO:0000313" key="1">
    <source>
        <dbReference type="EMBL" id="NYE38157.1"/>
    </source>
</evidence>
<dbReference type="EMBL" id="JACCBW010000003">
    <property type="protein sequence ID" value="NYE38157.1"/>
    <property type="molecule type" value="Genomic_DNA"/>
</dbReference>